<dbReference type="GO" id="GO:0046872">
    <property type="term" value="F:metal ion binding"/>
    <property type="evidence" value="ECO:0007669"/>
    <property type="project" value="UniProtKB-KW"/>
</dbReference>
<evidence type="ECO:0000256" key="11">
    <source>
        <dbReference type="ARBA" id="ARBA00046351"/>
    </source>
</evidence>
<evidence type="ECO:0000256" key="2">
    <source>
        <dbReference type="ARBA" id="ARBA00022723"/>
    </source>
</evidence>
<dbReference type="FunFam" id="3.30.70.100:FF:000008">
    <property type="entry name" value="Copper transport protein ATOX1"/>
    <property type="match status" value="1"/>
</dbReference>
<comment type="caution">
    <text evidence="13">The sequence shown here is derived from an EMBL/GenBank/DDBJ whole genome shotgun (WGS) entry which is preliminary data.</text>
</comment>
<evidence type="ECO:0000313" key="13">
    <source>
        <dbReference type="EMBL" id="KAI1716427.1"/>
    </source>
</evidence>
<gene>
    <name evidence="13" type="ORF">DdX_07478</name>
</gene>
<dbReference type="PROSITE" id="PS50846">
    <property type="entry name" value="HMA_2"/>
    <property type="match status" value="1"/>
</dbReference>
<dbReference type="CDD" id="cd00371">
    <property type="entry name" value="HMA"/>
    <property type="match status" value="1"/>
</dbReference>
<dbReference type="Pfam" id="PF00403">
    <property type="entry name" value="HMA"/>
    <property type="match status" value="1"/>
</dbReference>
<evidence type="ECO:0000259" key="12">
    <source>
        <dbReference type="PROSITE" id="PS50846"/>
    </source>
</evidence>
<keyword evidence="3" id="KW-0187">Copper transport</keyword>
<name>A0AAD4N6B0_9BILA</name>
<evidence type="ECO:0000256" key="4">
    <source>
        <dbReference type="ARBA" id="ARBA00023008"/>
    </source>
</evidence>
<evidence type="ECO:0000256" key="6">
    <source>
        <dbReference type="ARBA" id="ARBA00023186"/>
    </source>
</evidence>
<dbReference type="GO" id="GO:0006825">
    <property type="term" value="P:copper ion transport"/>
    <property type="evidence" value="ECO:0007669"/>
    <property type="project" value="UniProtKB-KW"/>
</dbReference>
<dbReference type="Gene3D" id="3.30.70.100">
    <property type="match status" value="1"/>
</dbReference>
<organism evidence="13 14">
    <name type="scientific">Ditylenchus destructor</name>
    <dbReference type="NCBI Taxonomy" id="166010"/>
    <lineage>
        <taxon>Eukaryota</taxon>
        <taxon>Metazoa</taxon>
        <taxon>Ecdysozoa</taxon>
        <taxon>Nematoda</taxon>
        <taxon>Chromadorea</taxon>
        <taxon>Rhabditida</taxon>
        <taxon>Tylenchina</taxon>
        <taxon>Tylenchomorpha</taxon>
        <taxon>Sphaerularioidea</taxon>
        <taxon>Anguinidae</taxon>
        <taxon>Anguininae</taxon>
        <taxon>Ditylenchus</taxon>
    </lineage>
</organism>
<comment type="function">
    <text evidence="7">Binds and deliver cytosolic copper to the copper ATPase proteins. May be important in cellular antioxidant defense.</text>
</comment>
<protein>
    <recommendedName>
        <fullName evidence="9">Copper transport protein ATOX1</fullName>
    </recommendedName>
    <alternativeName>
        <fullName evidence="10">Metal transport protein ATX1</fullName>
    </alternativeName>
</protein>
<evidence type="ECO:0000256" key="7">
    <source>
        <dbReference type="ARBA" id="ARBA00037651"/>
    </source>
</evidence>
<feature type="domain" description="HMA" evidence="12">
    <location>
        <begin position="2"/>
        <end position="66"/>
    </location>
</feature>
<dbReference type="EMBL" id="JAKKPZ010000010">
    <property type="protein sequence ID" value="KAI1716427.1"/>
    <property type="molecule type" value="Genomic_DNA"/>
</dbReference>
<dbReference type="InterPro" id="IPR036163">
    <property type="entry name" value="HMA_dom_sf"/>
</dbReference>
<evidence type="ECO:0000256" key="1">
    <source>
        <dbReference type="ARBA" id="ARBA00022448"/>
    </source>
</evidence>
<dbReference type="AlphaFoldDB" id="A0AAD4N6B0"/>
<keyword evidence="2" id="KW-0479">Metal-binding</keyword>
<sequence length="70" mass="7817">MSNKYTFGVEMTCEGCSNAVKRVLGRLGDKVSKVDIDLENKLVNVETELSREEIYETLKKTGKTVSDTQS</sequence>
<evidence type="ECO:0000256" key="8">
    <source>
        <dbReference type="ARBA" id="ARBA00038171"/>
    </source>
</evidence>
<evidence type="ECO:0000313" key="14">
    <source>
        <dbReference type="Proteomes" id="UP001201812"/>
    </source>
</evidence>
<evidence type="ECO:0000256" key="9">
    <source>
        <dbReference type="ARBA" id="ARBA00040962"/>
    </source>
</evidence>
<comment type="subunit">
    <text evidence="11">Homodimer. Interacts with ATP7B. Interacts with ATP7A. Interacts (via dimer form) with SLC31A1 (via C-terminal domain); this interaction improves ATOX1 stability and controls intracellular Cu(I) levels.</text>
</comment>
<evidence type="ECO:0000256" key="3">
    <source>
        <dbReference type="ARBA" id="ARBA00022796"/>
    </source>
</evidence>
<proteinExistence type="inferred from homology"/>
<dbReference type="GO" id="GO:0016531">
    <property type="term" value="F:copper chaperone activity"/>
    <property type="evidence" value="ECO:0007669"/>
    <property type="project" value="TreeGrafter"/>
</dbReference>
<keyword evidence="5" id="KW-0406">Ion transport</keyword>
<dbReference type="InterPro" id="IPR051881">
    <property type="entry name" value="Copper_transport_ATOX1-like"/>
</dbReference>
<dbReference type="InterPro" id="IPR006121">
    <property type="entry name" value="HMA_dom"/>
</dbReference>
<keyword evidence="14" id="KW-1185">Reference proteome</keyword>
<dbReference type="PANTHER" id="PTHR46365:SF1">
    <property type="entry name" value="COPPER TRANSPORT PROTEIN ATOX1"/>
    <property type="match status" value="1"/>
</dbReference>
<evidence type="ECO:0000256" key="5">
    <source>
        <dbReference type="ARBA" id="ARBA00023065"/>
    </source>
</evidence>
<reference evidence="13" key="1">
    <citation type="submission" date="2022-01" db="EMBL/GenBank/DDBJ databases">
        <title>Genome Sequence Resource for Two Populations of Ditylenchus destructor, the Migratory Endoparasitic Phytonematode.</title>
        <authorList>
            <person name="Zhang H."/>
            <person name="Lin R."/>
            <person name="Xie B."/>
        </authorList>
    </citation>
    <scope>NUCLEOTIDE SEQUENCE</scope>
    <source>
        <strain evidence="13">BazhouSP</strain>
    </source>
</reference>
<dbReference type="GO" id="GO:0005829">
    <property type="term" value="C:cytosol"/>
    <property type="evidence" value="ECO:0007669"/>
    <property type="project" value="TreeGrafter"/>
</dbReference>
<comment type="similarity">
    <text evidence="8">Belongs to the ATX1 family.</text>
</comment>
<keyword evidence="1" id="KW-0813">Transport</keyword>
<dbReference type="PANTHER" id="PTHR46365">
    <property type="entry name" value="COPPER TRANSPORT PROTEIN ATOX1"/>
    <property type="match status" value="1"/>
</dbReference>
<accession>A0AAD4N6B0</accession>
<evidence type="ECO:0000256" key="10">
    <source>
        <dbReference type="ARBA" id="ARBA00043201"/>
    </source>
</evidence>
<keyword evidence="4" id="KW-0186">Copper</keyword>
<keyword evidence="6" id="KW-0143">Chaperone</keyword>
<dbReference type="SUPFAM" id="SSF55008">
    <property type="entry name" value="HMA, heavy metal-associated domain"/>
    <property type="match status" value="1"/>
</dbReference>
<dbReference type="Proteomes" id="UP001201812">
    <property type="component" value="Unassembled WGS sequence"/>
</dbReference>